<proteinExistence type="predicted"/>
<name>A0ABN5H433_9FIRM</name>
<accession>A0ABN5H433</accession>
<evidence type="ECO:0000313" key="1">
    <source>
        <dbReference type="EMBL" id="AUW95132.1"/>
    </source>
</evidence>
<dbReference type="Proteomes" id="UP000325292">
    <property type="component" value="Chromosome"/>
</dbReference>
<keyword evidence="2" id="KW-1185">Reference proteome</keyword>
<protein>
    <submittedName>
        <fullName evidence="1">Uncharacterized protein</fullName>
    </submittedName>
</protein>
<gene>
    <name evidence="1" type="ORF">BXT84_15200</name>
</gene>
<dbReference type="EMBL" id="CP019454">
    <property type="protein sequence ID" value="AUW95132.1"/>
    <property type="molecule type" value="Genomic_DNA"/>
</dbReference>
<organism evidence="1 2">
    <name type="scientific">Sulfobacillus thermotolerans</name>
    <dbReference type="NCBI Taxonomy" id="338644"/>
    <lineage>
        <taxon>Bacteria</taxon>
        <taxon>Bacillati</taxon>
        <taxon>Bacillota</taxon>
        <taxon>Clostridia</taxon>
        <taxon>Eubacteriales</taxon>
        <taxon>Clostridiales Family XVII. Incertae Sedis</taxon>
        <taxon>Sulfobacillus</taxon>
    </lineage>
</organism>
<sequence>MTVIVAVAVVAGFVVDAIMHREQMNPVSTWQTANPIIAPDHTVALTLGTTAQDRTQPQPLLPGHLANTDWYLPITQSSAVSYVLHDGQARWLVNGSYYPLSSAPTDPAGFLDYAPDGHMLAWQNGNTITVLTAPLLQHHQIDHAMTPYFTPSNHLDYLSVSGRTLNVQSTYPHRTLPTHALTGHHPFVFGGRDIVYDRDGQIALENLETAHVTTLATVRAKRWPLVVDSLSFGPSLAVMLERPTALPAYLIIVDTHGHISWYRWQTGLKPQIGQAGGHLVMNNVDPSGQLVVWGSHHLHPLPQSSGLYSQSPSGIIFQTSQGFIRLSSITP</sequence>
<reference evidence="1 2" key="1">
    <citation type="journal article" date="2019" name="Sci. Rep.">
        <title>Sulfobacillus thermotolerans: new insights into resistance and metabolic capacities of acidophilic chemolithotrophs.</title>
        <authorList>
            <person name="Panyushkina A.E."/>
            <person name="Babenko V.V."/>
            <person name="Nikitina A.S."/>
            <person name="Selezneva O.V."/>
            <person name="Tsaplina I.A."/>
            <person name="Letarova M.A."/>
            <person name="Kostryukova E.S."/>
            <person name="Letarov A.V."/>
        </authorList>
    </citation>
    <scope>NUCLEOTIDE SEQUENCE [LARGE SCALE GENOMIC DNA]</scope>
    <source>
        <strain evidence="1 2">Kr1</strain>
    </source>
</reference>
<evidence type="ECO:0000313" key="2">
    <source>
        <dbReference type="Proteomes" id="UP000325292"/>
    </source>
</evidence>